<name>A5GAM9_GEOUR</name>
<proteinExistence type="inferred from homology"/>
<evidence type="ECO:0000256" key="10">
    <source>
        <dbReference type="SAM" id="MobiDB-lite"/>
    </source>
</evidence>
<feature type="region of interest" description="Disordered" evidence="10">
    <location>
        <begin position="50"/>
        <end position="132"/>
    </location>
</feature>
<dbReference type="InterPro" id="IPR051045">
    <property type="entry name" value="TonB-dependent_transducer"/>
</dbReference>
<dbReference type="Gene3D" id="3.30.1150.10">
    <property type="match status" value="1"/>
</dbReference>
<reference evidence="13 14" key="1">
    <citation type="submission" date="2007-05" db="EMBL/GenBank/DDBJ databases">
        <title>Complete sequence of Geobacter uraniireducens Rf4.</title>
        <authorList>
            <consortium name="US DOE Joint Genome Institute"/>
            <person name="Copeland A."/>
            <person name="Lucas S."/>
            <person name="Lapidus A."/>
            <person name="Barry K."/>
            <person name="Detter J.C."/>
            <person name="Glavina del Rio T."/>
            <person name="Hammon N."/>
            <person name="Israni S."/>
            <person name="Dalin E."/>
            <person name="Tice H."/>
            <person name="Pitluck S."/>
            <person name="Chertkov O."/>
            <person name="Brettin T."/>
            <person name="Bruce D."/>
            <person name="Han C."/>
            <person name="Schmutz J."/>
            <person name="Larimer F."/>
            <person name="Land M."/>
            <person name="Hauser L."/>
            <person name="Kyrpides N."/>
            <person name="Mikhailova N."/>
            <person name="Shelobolina E."/>
            <person name="Aklujkar M."/>
            <person name="Lovley D."/>
            <person name="Richardson P."/>
        </authorList>
    </citation>
    <scope>NUCLEOTIDE SEQUENCE [LARGE SCALE GENOMIC DNA]</scope>
    <source>
        <strain evidence="13 14">Rf4</strain>
    </source>
</reference>
<feature type="transmembrane region" description="Helical" evidence="11">
    <location>
        <begin position="9"/>
        <end position="31"/>
    </location>
</feature>
<keyword evidence="14" id="KW-1185">Reference proteome</keyword>
<keyword evidence="7" id="KW-0653">Protein transport</keyword>
<dbReference type="GO" id="GO:0098797">
    <property type="term" value="C:plasma membrane protein complex"/>
    <property type="evidence" value="ECO:0007669"/>
    <property type="project" value="TreeGrafter"/>
</dbReference>
<organism evidence="13 14">
    <name type="scientific">Geotalea uraniireducens (strain Rf4)</name>
    <name type="common">Geobacter uraniireducens</name>
    <dbReference type="NCBI Taxonomy" id="351605"/>
    <lineage>
        <taxon>Bacteria</taxon>
        <taxon>Pseudomonadati</taxon>
        <taxon>Thermodesulfobacteriota</taxon>
        <taxon>Desulfuromonadia</taxon>
        <taxon>Geobacterales</taxon>
        <taxon>Geobacteraceae</taxon>
        <taxon>Geotalea</taxon>
    </lineage>
</organism>
<gene>
    <name evidence="13" type="ordered locus">Gura_1173</name>
</gene>
<evidence type="ECO:0000256" key="2">
    <source>
        <dbReference type="ARBA" id="ARBA00006555"/>
    </source>
</evidence>
<keyword evidence="9 11" id="KW-0472">Membrane</keyword>
<dbReference type="Pfam" id="PF03544">
    <property type="entry name" value="TonB_C"/>
    <property type="match status" value="1"/>
</dbReference>
<dbReference type="GO" id="GO:0055085">
    <property type="term" value="P:transmembrane transport"/>
    <property type="evidence" value="ECO:0007669"/>
    <property type="project" value="InterPro"/>
</dbReference>
<keyword evidence="5" id="KW-0997">Cell inner membrane</keyword>
<keyword evidence="4" id="KW-1003">Cell membrane</keyword>
<dbReference type="PROSITE" id="PS52015">
    <property type="entry name" value="TONB_CTD"/>
    <property type="match status" value="1"/>
</dbReference>
<comment type="similarity">
    <text evidence="2">Belongs to the TonB family.</text>
</comment>
<keyword evidence="8 11" id="KW-1133">Transmembrane helix</keyword>
<feature type="compositionally biased region" description="Basic and acidic residues" evidence="10">
    <location>
        <begin position="50"/>
        <end position="88"/>
    </location>
</feature>
<evidence type="ECO:0000256" key="5">
    <source>
        <dbReference type="ARBA" id="ARBA00022519"/>
    </source>
</evidence>
<dbReference type="InterPro" id="IPR037682">
    <property type="entry name" value="TonB_C"/>
</dbReference>
<dbReference type="HOGENOM" id="CLU_979202_0_0_7"/>
<dbReference type="GO" id="GO:0031992">
    <property type="term" value="F:energy transducer activity"/>
    <property type="evidence" value="ECO:0007669"/>
    <property type="project" value="TreeGrafter"/>
</dbReference>
<evidence type="ECO:0000256" key="3">
    <source>
        <dbReference type="ARBA" id="ARBA00022448"/>
    </source>
</evidence>
<evidence type="ECO:0000313" key="13">
    <source>
        <dbReference type="EMBL" id="ABQ25377.1"/>
    </source>
</evidence>
<evidence type="ECO:0000259" key="12">
    <source>
        <dbReference type="PROSITE" id="PS52015"/>
    </source>
</evidence>
<accession>A5GAM9</accession>
<evidence type="ECO:0000256" key="8">
    <source>
        <dbReference type="ARBA" id="ARBA00022989"/>
    </source>
</evidence>
<dbReference type="PANTHER" id="PTHR33446:SF2">
    <property type="entry name" value="PROTEIN TONB"/>
    <property type="match status" value="1"/>
</dbReference>
<dbReference type="KEGG" id="gur:Gura_1173"/>
<dbReference type="STRING" id="351605.Gura_1173"/>
<sequence>MSDKYIEKAFLYLLVFSVLLHVAVFALFIFLPQEKKTIKQEPYMVELRDLPEQKAAPPKEEKEAKRLAEKRERVAKEMAPKGEREVEKIAPPPAHIMPRQPQIGERRMPQQPVERGEAPQKEAPPGESLFKPKERKVPDISKLFPSPGKMAKLEESYRKKYGSEVEEGETKFLNSDDILFGSFLRRFETAVYGVWRYPPEAARMGIQGVTPVKITFNRKGEIVNVEILQSSGSKILDDEVLRTLHQIGRIGSFPKGYTKDTFNLIAFFQYGITRGGISGTLH</sequence>
<dbReference type="OrthoDB" id="9788673at2"/>
<evidence type="ECO:0000256" key="11">
    <source>
        <dbReference type="SAM" id="Phobius"/>
    </source>
</evidence>
<evidence type="ECO:0000256" key="4">
    <source>
        <dbReference type="ARBA" id="ARBA00022475"/>
    </source>
</evidence>
<dbReference type="EMBL" id="CP000698">
    <property type="protein sequence ID" value="ABQ25377.1"/>
    <property type="molecule type" value="Genomic_DNA"/>
</dbReference>
<evidence type="ECO:0000313" key="14">
    <source>
        <dbReference type="Proteomes" id="UP000006695"/>
    </source>
</evidence>
<dbReference type="AlphaFoldDB" id="A5GAM9"/>
<dbReference type="Proteomes" id="UP000006695">
    <property type="component" value="Chromosome"/>
</dbReference>
<dbReference type="GO" id="GO:0015031">
    <property type="term" value="P:protein transport"/>
    <property type="evidence" value="ECO:0007669"/>
    <property type="project" value="UniProtKB-KW"/>
</dbReference>
<evidence type="ECO:0000256" key="6">
    <source>
        <dbReference type="ARBA" id="ARBA00022692"/>
    </source>
</evidence>
<comment type="subcellular location">
    <subcellularLocation>
        <location evidence="1">Cell inner membrane</location>
        <topology evidence="1">Single-pass membrane protein</topology>
        <orientation evidence="1">Periplasmic side</orientation>
    </subcellularLocation>
</comment>
<dbReference type="RefSeq" id="WP_011938099.1">
    <property type="nucleotide sequence ID" value="NC_009483.1"/>
</dbReference>
<keyword evidence="6 11" id="KW-0812">Transmembrane</keyword>
<keyword evidence="3" id="KW-0813">Transport</keyword>
<dbReference type="NCBIfam" id="TIGR01352">
    <property type="entry name" value="tonB_Cterm"/>
    <property type="match status" value="1"/>
</dbReference>
<feature type="domain" description="TonB C-terminal" evidence="12">
    <location>
        <begin position="182"/>
        <end position="279"/>
    </location>
</feature>
<dbReference type="SUPFAM" id="SSF74653">
    <property type="entry name" value="TolA/TonB C-terminal domain"/>
    <property type="match status" value="1"/>
</dbReference>
<protein>
    <submittedName>
        <fullName evidence="13">TonB family protein</fullName>
    </submittedName>
</protein>
<evidence type="ECO:0000256" key="9">
    <source>
        <dbReference type="ARBA" id="ARBA00023136"/>
    </source>
</evidence>
<evidence type="ECO:0000256" key="1">
    <source>
        <dbReference type="ARBA" id="ARBA00004383"/>
    </source>
</evidence>
<feature type="compositionally biased region" description="Basic and acidic residues" evidence="10">
    <location>
        <begin position="104"/>
        <end position="120"/>
    </location>
</feature>
<evidence type="ECO:0000256" key="7">
    <source>
        <dbReference type="ARBA" id="ARBA00022927"/>
    </source>
</evidence>
<dbReference type="PANTHER" id="PTHR33446">
    <property type="entry name" value="PROTEIN TONB-RELATED"/>
    <property type="match status" value="1"/>
</dbReference>
<dbReference type="InterPro" id="IPR006260">
    <property type="entry name" value="TonB/TolA_C"/>
</dbReference>